<organism evidence="1">
    <name type="scientific">Arundo donax</name>
    <name type="common">Giant reed</name>
    <name type="synonym">Donax arundinaceus</name>
    <dbReference type="NCBI Taxonomy" id="35708"/>
    <lineage>
        <taxon>Eukaryota</taxon>
        <taxon>Viridiplantae</taxon>
        <taxon>Streptophyta</taxon>
        <taxon>Embryophyta</taxon>
        <taxon>Tracheophyta</taxon>
        <taxon>Spermatophyta</taxon>
        <taxon>Magnoliopsida</taxon>
        <taxon>Liliopsida</taxon>
        <taxon>Poales</taxon>
        <taxon>Poaceae</taxon>
        <taxon>PACMAD clade</taxon>
        <taxon>Arundinoideae</taxon>
        <taxon>Arundineae</taxon>
        <taxon>Arundo</taxon>
    </lineage>
</organism>
<reference evidence="1" key="2">
    <citation type="journal article" date="2015" name="Data Brief">
        <title>Shoot transcriptome of the giant reed, Arundo donax.</title>
        <authorList>
            <person name="Barrero R.A."/>
            <person name="Guerrero F.D."/>
            <person name="Moolhuijzen P."/>
            <person name="Goolsby J.A."/>
            <person name="Tidwell J."/>
            <person name="Bellgard S.E."/>
            <person name="Bellgard M.I."/>
        </authorList>
    </citation>
    <scope>NUCLEOTIDE SEQUENCE</scope>
    <source>
        <tissue evidence="1">Shoot tissue taken approximately 20 cm above the soil surface</tissue>
    </source>
</reference>
<dbReference type="AlphaFoldDB" id="A0A0A9SYE1"/>
<sequence>MRSNLLEKFLSLSLSSCSCVFLVLHLNGSLETFLHSKFL</sequence>
<proteinExistence type="predicted"/>
<dbReference type="PROSITE" id="PS51257">
    <property type="entry name" value="PROKAR_LIPOPROTEIN"/>
    <property type="match status" value="1"/>
</dbReference>
<name>A0A0A9SYE1_ARUDO</name>
<dbReference type="EMBL" id="GBRH01260885">
    <property type="protein sequence ID" value="JAD37010.1"/>
    <property type="molecule type" value="Transcribed_RNA"/>
</dbReference>
<accession>A0A0A9SYE1</accession>
<protein>
    <submittedName>
        <fullName evidence="1">Uncharacterized protein</fullName>
    </submittedName>
</protein>
<evidence type="ECO:0000313" key="1">
    <source>
        <dbReference type="EMBL" id="JAD37010.1"/>
    </source>
</evidence>
<reference evidence="1" key="1">
    <citation type="submission" date="2014-09" db="EMBL/GenBank/DDBJ databases">
        <authorList>
            <person name="Magalhaes I.L.F."/>
            <person name="Oliveira U."/>
            <person name="Santos F.R."/>
            <person name="Vidigal T.H.D.A."/>
            <person name="Brescovit A.D."/>
            <person name="Santos A.J."/>
        </authorList>
    </citation>
    <scope>NUCLEOTIDE SEQUENCE</scope>
    <source>
        <tissue evidence="1">Shoot tissue taken approximately 20 cm above the soil surface</tissue>
    </source>
</reference>